<accession>A0A5C6RRL5</accession>
<proteinExistence type="predicted"/>
<gene>
    <name evidence="1" type="ORF">FQV27_17715</name>
</gene>
<dbReference type="EMBL" id="VOPL01000012">
    <property type="protein sequence ID" value="TXB64535.1"/>
    <property type="molecule type" value="Genomic_DNA"/>
</dbReference>
<dbReference type="Proteomes" id="UP000321562">
    <property type="component" value="Unassembled WGS sequence"/>
</dbReference>
<evidence type="ECO:0008006" key="3">
    <source>
        <dbReference type="Google" id="ProtNLM"/>
    </source>
</evidence>
<organism evidence="1 2">
    <name type="scientific">Paracoccus aurantiacus</name>
    <dbReference type="NCBI Taxonomy" id="2599412"/>
    <lineage>
        <taxon>Bacteria</taxon>
        <taxon>Pseudomonadati</taxon>
        <taxon>Pseudomonadota</taxon>
        <taxon>Alphaproteobacteria</taxon>
        <taxon>Rhodobacterales</taxon>
        <taxon>Paracoccaceae</taxon>
        <taxon>Paracoccus</taxon>
    </lineage>
</organism>
<sequence length="104" mass="11460">MAHEQQSVSIPNKIHGDRTVTAYCTGGLGTYRLHKRWHIVHIASGMNIGGGRGGDRRTRKGAFAVMDALLQVSIDWSRSYEEIGNDLQVNHTAIMMALATARNL</sequence>
<dbReference type="RefSeq" id="WP_147101111.1">
    <property type="nucleotide sequence ID" value="NZ_JBHUFH010000006.1"/>
</dbReference>
<dbReference type="OrthoDB" id="7773764at2"/>
<protein>
    <recommendedName>
        <fullName evidence="3">Helix-turn-helix domain-containing protein</fullName>
    </recommendedName>
</protein>
<keyword evidence="2" id="KW-1185">Reference proteome</keyword>
<name>A0A5C6RRL5_9RHOB</name>
<comment type="caution">
    <text evidence="1">The sequence shown here is derived from an EMBL/GenBank/DDBJ whole genome shotgun (WGS) entry which is preliminary data.</text>
</comment>
<evidence type="ECO:0000313" key="2">
    <source>
        <dbReference type="Proteomes" id="UP000321562"/>
    </source>
</evidence>
<dbReference type="AlphaFoldDB" id="A0A5C6RRL5"/>
<evidence type="ECO:0000313" key="1">
    <source>
        <dbReference type="EMBL" id="TXB64535.1"/>
    </source>
</evidence>
<reference evidence="1 2" key="1">
    <citation type="submission" date="2019-08" db="EMBL/GenBank/DDBJ databases">
        <authorList>
            <person name="Ye J."/>
        </authorList>
    </citation>
    <scope>NUCLEOTIDE SEQUENCE [LARGE SCALE GENOMIC DNA]</scope>
    <source>
        <strain evidence="1 2">TK008</strain>
    </source>
</reference>